<dbReference type="OrthoDB" id="1120593at2"/>
<organism evidence="1 2">
    <name type="scientific">Uabimicrobium amorphum</name>
    <dbReference type="NCBI Taxonomy" id="2596890"/>
    <lineage>
        <taxon>Bacteria</taxon>
        <taxon>Pseudomonadati</taxon>
        <taxon>Planctomycetota</taxon>
        <taxon>Candidatus Uabimicrobiia</taxon>
        <taxon>Candidatus Uabimicrobiales</taxon>
        <taxon>Candidatus Uabimicrobiaceae</taxon>
        <taxon>Candidatus Uabimicrobium</taxon>
    </lineage>
</organism>
<dbReference type="AlphaFoldDB" id="A0A5S9F537"/>
<dbReference type="KEGG" id="uam:UABAM_04273"/>
<reference evidence="1 2" key="1">
    <citation type="submission" date="2019-08" db="EMBL/GenBank/DDBJ databases">
        <title>Complete genome sequence of Candidatus Uab amorphum.</title>
        <authorList>
            <person name="Shiratori T."/>
            <person name="Suzuki S."/>
            <person name="Kakizawa Y."/>
            <person name="Ishida K."/>
        </authorList>
    </citation>
    <scope>NUCLEOTIDE SEQUENCE [LARGE SCALE GENOMIC DNA]</scope>
    <source>
        <strain evidence="1 2">SRT547</strain>
    </source>
</reference>
<dbReference type="Gene3D" id="3.40.50.300">
    <property type="entry name" value="P-loop containing nucleotide triphosphate hydrolases"/>
    <property type="match status" value="1"/>
</dbReference>
<sequence length="159" mass="17583">MSEILCFLGVSGSGKTQAIKKMVQTLPGKKGGIITIGDYKDGKRQNFWVRDVVTGQEVLLAQRDLAADITQGAFGFTQQGLSFGNNCIQQALKEQVEVLFIDEIGPLELRGEGWYLSLQMIETAKINKIVFTSRPTTVTQICDTFFSNRDVQKIEVSGM</sequence>
<dbReference type="InterPro" id="IPR004948">
    <property type="entry name" value="Nuc-triphosphatase_THEP1"/>
</dbReference>
<accession>A0A5S9F537</accession>
<proteinExistence type="predicted"/>
<dbReference type="EMBL" id="AP019860">
    <property type="protein sequence ID" value="BBM85891.1"/>
    <property type="molecule type" value="Genomic_DNA"/>
</dbReference>
<dbReference type="InterPro" id="IPR027417">
    <property type="entry name" value="P-loop_NTPase"/>
</dbReference>
<evidence type="ECO:0000313" key="1">
    <source>
        <dbReference type="EMBL" id="BBM85891.1"/>
    </source>
</evidence>
<gene>
    <name evidence="1" type="ORF">UABAM_04273</name>
</gene>
<keyword evidence="2" id="KW-1185">Reference proteome</keyword>
<evidence type="ECO:0000313" key="2">
    <source>
        <dbReference type="Proteomes" id="UP000326354"/>
    </source>
</evidence>
<dbReference type="RefSeq" id="WP_151969980.1">
    <property type="nucleotide sequence ID" value="NZ_AP019860.1"/>
</dbReference>
<name>A0A5S9F537_UABAM</name>
<dbReference type="Pfam" id="PF03266">
    <property type="entry name" value="NTPase_1"/>
    <property type="match status" value="1"/>
</dbReference>
<protein>
    <recommendedName>
        <fullName evidence="3">AAA+ ATPase domain-containing protein</fullName>
    </recommendedName>
</protein>
<dbReference type="Proteomes" id="UP000326354">
    <property type="component" value="Chromosome"/>
</dbReference>
<dbReference type="GO" id="GO:0017111">
    <property type="term" value="F:ribonucleoside triphosphate phosphatase activity"/>
    <property type="evidence" value="ECO:0007669"/>
    <property type="project" value="InterPro"/>
</dbReference>
<dbReference type="SUPFAM" id="SSF52540">
    <property type="entry name" value="P-loop containing nucleoside triphosphate hydrolases"/>
    <property type="match status" value="1"/>
</dbReference>
<evidence type="ECO:0008006" key="3">
    <source>
        <dbReference type="Google" id="ProtNLM"/>
    </source>
</evidence>